<proteinExistence type="predicted"/>
<dbReference type="EMBL" id="CAUYUJ010019059">
    <property type="protein sequence ID" value="CAK0888325.1"/>
    <property type="molecule type" value="Genomic_DNA"/>
</dbReference>
<feature type="compositionally biased region" description="Pro residues" evidence="1">
    <location>
        <begin position="220"/>
        <end position="234"/>
    </location>
</feature>
<gene>
    <name evidence="2" type="ORF">PCOR1329_LOCUS69136</name>
</gene>
<evidence type="ECO:0000256" key="1">
    <source>
        <dbReference type="SAM" id="MobiDB-lite"/>
    </source>
</evidence>
<dbReference type="Proteomes" id="UP001189429">
    <property type="component" value="Unassembled WGS sequence"/>
</dbReference>
<reference evidence="2" key="1">
    <citation type="submission" date="2023-10" db="EMBL/GenBank/DDBJ databases">
        <authorList>
            <person name="Chen Y."/>
            <person name="Shah S."/>
            <person name="Dougan E. K."/>
            <person name="Thang M."/>
            <person name="Chan C."/>
        </authorList>
    </citation>
    <scope>NUCLEOTIDE SEQUENCE [LARGE SCALE GENOMIC DNA]</scope>
</reference>
<sequence length="234" mass="23943">MRAAAGGAAPGLVAAPEENGVCLAVMPSGRAGLMCANPSCWYLVHPDPSFGGYCCKKCHWHGKAKRSGRAKKHGAQCIKQDAPEGAPRAPPVTPDKPLKDADPGDFESGGGPGADVEFSSPARTGHGPTGFGDVAVDSAPMGPVGCEVRVCGLVKHRFFNGLTARVEQETADGRFDLLLADGTRLRWIKEENFQGPAGSQGPEPLAVPVSGGTDAGEAAPLPPQPPLGLPPGPA</sequence>
<name>A0ABN9WNT5_9DINO</name>
<keyword evidence="3" id="KW-1185">Reference proteome</keyword>
<feature type="region of interest" description="Disordered" evidence="1">
    <location>
        <begin position="69"/>
        <end position="131"/>
    </location>
</feature>
<protein>
    <submittedName>
        <fullName evidence="2">Uncharacterized protein</fullName>
    </submittedName>
</protein>
<evidence type="ECO:0000313" key="3">
    <source>
        <dbReference type="Proteomes" id="UP001189429"/>
    </source>
</evidence>
<evidence type="ECO:0000313" key="2">
    <source>
        <dbReference type="EMBL" id="CAK0888325.1"/>
    </source>
</evidence>
<comment type="caution">
    <text evidence="2">The sequence shown here is derived from an EMBL/GenBank/DDBJ whole genome shotgun (WGS) entry which is preliminary data.</text>
</comment>
<organism evidence="2 3">
    <name type="scientific">Prorocentrum cordatum</name>
    <dbReference type="NCBI Taxonomy" id="2364126"/>
    <lineage>
        <taxon>Eukaryota</taxon>
        <taxon>Sar</taxon>
        <taxon>Alveolata</taxon>
        <taxon>Dinophyceae</taxon>
        <taxon>Prorocentrales</taxon>
        <taxon>Prorocentraceae</taxon>
        <taxon>Prorocentrum</taxon>
    </lineage>
</organism>
<feature type="region of interest" description="Disordered" evidence="1">
    <location>
        <begin position="192"/>
        <end position="234"/>
    </location>
</feature>
<accession>A0ABN9WNT5</accession>